<accession>A0ABP6VG27</accession>
<reference evidence="3" key="1">
    <citation type="journal article" date="2019" name="Int. J. Syst. Evol. Microbiol.">
        <title>The Global Catalogue of Microorganisms (GCM) 10K type strain sequencing project: providing services to taxonomists for standard genome sequencing and annotation.</title>
        <authorList>
            <consortium name="The Broad Institute Genomics Platform"/>
            <consortium name="The Broad Institute Genome Sequencing Center for Infectious Disease"/>
            <person name="Wu L."/>
            <person name="Ma J."/>
        </authorList>
    </citation>
    <scope>NUCLEOTIDE SEQUENCE [LARGE SCALE GENOMIC DNA]</scope>
    <source>
        <strain evidence="3">JCM 17460</strain>
    </source>
</reference>
<comment type="caution">
    <text evidence="2">The sequence shown here is derived from an EMBL/GenBank/DDBJ whole genome shotgun (WGS) entry which is preliminary data.</text>
</comment>
<dbReference type="Pfam" id="PF13400">
    <property type="entry name" value="Tad"/>
    <property type="match status" value="1"/>
</dbReference>
<name>A0ABP6VG27_9ACTN</name>
<dbReference type="InterPro" id="IPR028087">
    <property type="entry name" value="Tad_N"/>
</dbReference>
<dbReference type="NCBIfam" id="TIGR03816">
    <property type="entry name" value="tadE_like_DECH"/>
    <property type="match status" value="1"/>
</dbReference>
<proteinExistence type="predicted"/>
<dbReference type="RefSeq" id="WP_218235606.1">
    <property type="nucleotide sequence ID" value="NZ_BAABBB010000012.1"/>
</dbReference>
<evidence type="ECO:0000313" key="2">
    <source>
        <dbReference type="EMBL" id="GAA3534218.1"/>
    </source>
</evidence>
<evidence type="ECO:0000313" key="3">
    <source>
        <dbReference type="Proteomes" id="UP001500301"/>
    </source>
</evidence>
<gene>
    <name evidence="2" type="ORF">GCM10022263_22890</name>
</gene>
<dbReference type="Proteomes" id="UP001500301">
    <property type="component" value="Unassembled WGS sequence"/>
</dbReference>
<feature type="domain" description="Putative Flp pilus-assembly TadG-like N-terminal" evidence="1">
    <location>
        <begin position="5"/>
        <end position="52"/>
    </location>
</feature>
<organism evidence="2 3">
    <name type="scientific">Nocardioides daeguensis</name>
    <dbReference type="NCBI Taxonomy" id="908359"/>
    <lineage>
        <taxon>Bacteria</taxon>
        <taxon>Bacillati</taxon>
        <taxon>Actinomycetota</taxon>
        <taxon>Actinomycetes</taxon>
        <taxon>Propionibacteriales</taxon>
        <taxon>Nocardioidaceae</taxon>
        <taxon>Nocardioides</taxon>
    </lineage>
</organism>
<dbReference type="EMBL" id="BAABBB010000012">
    <property type="protein sequence ID" value="GAA3534218.1"/>
    <property type="molecule type" value="Genomic_DNA"/>
</dbReference>
<dbReference type="InterPro" id="IPR021202">
    <property type="entry name" value="Rv3654c-like"/>
</dbReference>
<keyword evidence="3" id="KW-1185">Reference proteome</keyword>
<evidence type="ECO:0000259" key="1">
    <source>
        <dbReference type="Pfam" id="PF13400"/>
    </source>
</evidence>
<protein>
    <recommendedName>
        <fullName evidence="1">Putative Flp pilus-assembly TadG-like N-terminal domain-containing protein</fullName>
    </recommendedName>
</protein>
<sequence>MSERGAATVLTVAMAGVLLLVGAATGVVGAIVVAHRRAQAAADLSALAAATALVGGGGLDHPGRDPCSAAAEVAEANDAALAGCWVEGREVLVEVRVGGPRWLGQDRDLAAQARAGPDSAAR</sequence>